<accession>A0A0J6HDV1</accession>
<accession>A0A0J6DTE8</accession>
<dbReference type="AlphaFoldDB" id="A0A0J6DTE8"/>
<reference evidence="1 3" key="1">
    <citation type="journal article" date="2015" name="Int. J. Syst. Evol. Microbiol.">
        <title>Bacillus glycinifermentans sp. nov., isolated from fermented soybean paste.</title>
        <authorList>
            <person name="Kim S.J."/>
            <person name="Dunlap C.A."/>
            <person name="Kwon S.W."/>
            <person name="Rooney A.P."/>
        </authorList>
    </citation>
    <scope>NUCLEOTIDE SEQUENCE [LARGE SCALE GENOMIC DNA]</scope>
    <source>
        <strain evidence="1 3">GO-13</strain>
    </source>
</reference>
<keyword evidence="4" id="KW-1185">Reference proteome</keyword>
<evidence type="ECO:0000313" key="2">
    <source>
        <dbReference type="EMBL" id="MEC0487502.1"/>
    </source>
</evidence>
<dbReference type="PATRIC" id="fig|1664069.3.peg.4041"/>
<dbReference type="EMBL" id="JARRTL010000034">
    <property type="protein sequence ID" value="MEC0487502.1"/>
    <property type="molecule type" value="Genomic_DNA"/>
</dbReference>
<dbReference type="EMBL" id="LECW02000022">
    <property type="protein sequence ID" value="KRT93314.1"/>
    <property type="molecule type" value="Genomic_DNA"/>
</dbReference>
<name>A0A0J6DTE8_9BACI</name>
<dbReference type="Proteomes" id="UP000036168">
    <property type="component" value="Unassembled WGS sequence"/>
</dbReference>
<gene>
    <name evidence="1" type="ORF">AB447_220435</name>
    <name evidence="2" type="ORF">P8828_22385</name>
</gene>
<dbReference type="RefSeq" id="WP_048356409.1">
    <property type="nucleotide sequence ID" value="NZ_CP023481.1"/>
</dbReference>
<evidence type="ECO:0000313" key="3">
    <source>
        <dbReference type="Proteomes" id="UP000036168"/>
    </source>
</evidence>
<reference evidence="2 4" key="3">
    <citation type="submission" date="2023-03" db="EMBL/GenBank/DDBJ databases">
        <title>Agriculturally important microbes genome sequencing.</title>
        <authorList>
            <person name="Dunlap C."/>
        </authorList>
    </citation>
    <scope>NUCLEOTIDE SEQUENCE [LARGE SCALE GENOMIC DNA]</scope>
    <source>
        <strain evidence="2 4">CBP-3203</strain>
    </source>
</reference>
<evidence type="ECO:0000313" key="1">
    <source>
        <dbReference type="EMBL" id="KRT93314.1"/>
    </source>
</evidence>
<reference evidence="1" key="2">
    <citation type="submission" date="2015-10" db="EMBL/GenBank/DDBJ databases">
        <authorList>
            <person name="Gilbert D.G."/>
        </authorList>
    </citation>
    <scope>NUCLEOTIDE SEQUENCE</scope>
    <source>
        <strain evidence="1">GO-13</strain>
    </source>
</reference>
<proteinExistence type="predicted"/>
<dbReference type="Proteomes" id="UP001341297">
    <property type="component" value="Unassembled WGS sequence"/>
</dbReference>
<sequence>MTTAANVFEYGFLLGEGLLPKEEEKETTLAASSNHLKQRRLLKRNDWVKREGKTESFSFKNEVKIEEKI</sequence>
<evidence type="ECO:0000313" key="4">
    <source>
        <dbReference type="Proteomes" id="UP001341297"/>
    </source>
</evidence>
<organism evidence="1 3">
    <name type="scientific">Bacillus glycinifermentans</name>
    <dbReference type="NCBI Taxonomy" id="1664069"/>
    <lineage>
        <taxon>Bacteria</taxon>
        <taxon>Bacillati</taxon>
        <taxon>Bacillota</taxon>
        <taxon>Bacilli</taxon>
        <taxon>Bacillales</taxon>
        <taxon>Bacillaceae</taxon>
        <taxon>Bacillus</taxon>
    </lineage>
</organism>
<comment type="caution">
    <text evidence="1">The sequence shown here is derived from an EMBL/GenBank/DDBJ whole genome shotgun (WGS) entry which is preliminary data.</text>
</comment>
<protein>
    <submittedName>
        <fullName evidence="1">Uncharacterized protein</fullName>
    </submittedName>
</protein>